<dbReference type="AlphaFoldDB" id="A0A3E5EPN2"/>
<keyword evidence="1" id="KW-1133">Transmembrane helix</keyword>
<dbReference type="Proteomes" id="UP000260759">
    <property type="component" value="Unassembled WGS sequence"/>
</dbReference>
<dbReference type="EMBL" id="QSVA01000020">
    <property type="protein sequence ID" value="RGN90920.1"/>
    <property type="molecule type" value="Genomic_DNA"/>
</dbReference>
<accession>A0A3E5EPN2</accession>
<evidence type="ECO:0000313" key="2">
    <source>
        <dbReference type="EMBL" id="RGN90920.1"/>
    </source>
</evidence>
<sequence>MMYGMRALFGTYLAYSRQTKICSNILKGKNMGITVSFIFCLLSGLFAFWLFWKCVDWFEKI</sequence>
<gene>
    <name evidence="2" type="ORF">DXB37_17580</name>
</gene>
<organism evidence="2 3">
    <name type="scientific">Bacteroides uniformis</name>
    <dbReference type="NCBI Taxonomy" id="820"/>
    <lineage>
        <taxon>Bacteria</taxon>
        <taxon>Pseudomonadati</taxon>
        <taxon>Bacteroidota</taxon>
        <taxon>Bacteroidia</taxon>
        <taxon>Bacteroidales</taxon>
        <taxon>Bacteroidaceae</taxon>
        <taxon>Bacteroides</taxon>
    </lineage>
</organism>
<evidence type="ECO:0000313" key="3">
    <source>
        <dbReference type="Proteomes" id="UP000260759"/>
    </source>
</evidence>
<name>A0A3E5EPN2_BACUN</name>
<comment type="caution">
    <text evidence="2">The sequence shown here is derived from an EMBL/GenBank/DDBJ whole genome shotgun (WGS) entry which is preliminary data.</text>
</comment>
<feature type="transmembrane region" description="Helical" evidence="1">
    <location>
        <begin position="34"/>
        <end position="52"/>
    </location>
</feature>
<protein>
    <submittedName>
        <fullName evidence="2">Uncharacterized protein</fullName>
    </submittedName>
</protein>
<reference evidence="2 3" key="1">
    <citation type="submission" date="2018-08" db="EMBL/GenBank/DDBJ databases">
        <title>A genome reference for cultivated species of the human gut microbiota.</title>
        <authorList>
            <person name="Zou Y."/>
            <person name="Xue W."/>
            <person name="Luo G."/>
        </authorList>
    </citation>
    <scope>NUCLEOTIDE SEQUENCE [LARGE SCALE GENOMIC DNA]</scope>
    <source>
        <strain evidence="2 3">OM03-4</strain>
    </source>
</reference>
<evidence type="ECO:0000256" key="1">
    <source>
        <dbReference type="SAM" id="Phobius"/>
    </source>
</evidence>
<proteinExistence type="predicted"/>
<keyword evidence="1" id="KW-0812">Transmembrane</keyword>
<keyword evidence="1" id="KW-0472">Membrane</keyword>